<dbReference type="GO" id="GO:0005634">
    <property type="term" value="C:nucleus"/>
    <property type="evidence" value="ECO:0007669"/>
    <property type="project" value="UniProtKB-SubCell"/>
</dbReference>
<proteinExistence type="predicted"/>
<dbReference type="PROSITE" id="PS50815">
    <property type="entry name" value="HORMA"/>
    <property type="match status" value="1"/>
</dbReference>
<comment type="subcellular location">
    <subcellularLocation>
        <location evidence="2">Chromosome</location>
    </subcellularLocation>
    <subcellularLocation>
        <location evidence="1">Nucleus</location>
    </subcellularLocation>
</comment>
<sequence length="356" mass="39772">MAQKQKHRAPKLKTVHCVHQEDASPAMPEAISLQKEDQVVEEKQSYAMVTGLIQILVASIAYQRSLFPKSCFEMWLPSLVLTDAHQSYEQADAGSHMTSSNNERAHFATALAQRDQPFMVLAPGKINAVDKLLVWLDEIFEGLLDRSLDGFQFSIYADKSRPSEILELYTFSFQYHDGKDGDRRLAGLMAPGCDSGMITTRSVRSRMVNVIDQLNNYQQQLPTLPSFMARTDTTKDLDDRPVLAQNMEYTKLVSRILRPDLEMRPNINAAGPMSAQMTKSLRGGFTQADEQGDATRRASLHDGAEDFDRSMRAKGQSISQGRLSNKVRESVGVSTDPNSFGGVFPANVTSIRYTIR</sequence>
<evidence type="ECO:0000256" key="4">
    <source>
        <dbReference type="ARBA" id="ARBA00023242"/>
    </source>
</evidence>
<evidence type="ECO:0000256" key="3">
    <source>
        <dbReference type="ARBA" id="ARBA00022454"/>
    </source>
</evidence>
<dbReference type="GO" id="GO:0005694">
    <property type="term" value="C:chromosome"/>
    <property type="evidence" value="ECO:0007669"/>
    <property type="project" value="UniProtKB-SubCell"/>
</dbReference>
<comment type="caution">
    <text evidence="8">The sequence shown here is derived from an EMBL/GenBank/DDBJ whole genome shotgun (WGS) entry which is preliminary data.</text>
</comment>
<evidence type="ECO:0000256" key="5">
    <source>
        <dbReference type="ARBA" id="ARBA00023254"/>
    </source>
</evidence>
<dbReference type="GO" id="GO:0051598">
    <property type="term" value="P:meiotic recombination checkpoint signaling"/>
    <property type="evidence" value="ECO:0007669"/>
    <property type="project" value="TreeGrafter"/>
</dbReference>
<evidence type="ECO:0000313" key="8">
    <source>
        <dbReference type="EMBL" id="CAF9910921.1"/>
    </source>
</evidence>
<dbReference type="InterPro" id="IPR051294">
    <property type="entry name" value="HORMA_MeioticProgression"/>
</dbReference>
<evidence type="ECO:0000256" key="2">
    <source>
        <dbReference type="ARBA" id="ARBA00004286"/>
    </source>
</evidence>
<dbReference type="OrthoDB" id="1928087at2759"/>
<keyword evidence="4" id="KW-0539">Nucleus</keyword>
<evidence type="ECO:0000313" key="9">
    <source>
        <dbReference type="Proteomes" id="UP000664203"/>
    </source>
</evidence>
<protein>
    <submittedName>
        <fullName evidence="8">DNA binding protein</fullName>
    </submittedName>
</protein>
<dbReference type="PANTHER" id="PTHR48225:SF7">
    <property type="entry name" value="MEIOSIS-SPECIFIC PROTEIN HOP1"/>
    <property type="match status" value="1"/>
</dbReference>
<accession>A0A8H3EQI4</accession>
<dbReference type="GO" id="GO:0007130">
    <property type="term" value="P:synaptonemal complex assembly"/>
    <property type="evidence" value="ECO:0007669"/>
    <property type="project" value="TreeGrafter"/>
</dbReference>
<dbReference type="Proteomes" id="UP000664203">
    <property type="component" value="Unassembled WGS sequence"/>
</dbReference>
<dbReference type="Gene3D" id="3.30.900.10">
    <property type="entry name" value="HORMA domain"/>
    <property type="match status" value="1"/>
</dbReference>
<feature type="domain" description="HORMA" evidence="7">
    <location>
        <begin position="43"/>
        <end position="279"/>
    </location>
</feature>
<keyword evidence="5" id="KW-0469">Meiosis</keyword>
<evidence type="ECO:0000256" key="1">
    <source>
        <dbReference type="ARBA" id="ARBA00004123"/>
    </source>
</evidence>
<keyword evidence="9" id="KW-1185">Reference proteome</keyword>
<feature type="region of interest" description="Disordered" evidence="6">
    <location>
        <begin position="302"/>
        <end position="325"/>
    </location>
</feature>
<dbReference type="InterPro" id="IPR003511">
    <property type="entry name" value="HORMA_dom"/>
</dbReference>
<organism evidence="8 9">
    <name type="scientific">Alectoria fallacina</name>
    <dbReference type="NCBI Taxonomy" id="1903189"/>
    <lineage>
        <taxon>Eukaryota</taxon>
        <taxon>Fungi</taxon>
        <taxon>Dikarya</taxon>
        <taxon>Ascomycota</taxon>
        <taxon>Pezizomycotina</taxon>
        <taxon>Lecanoromycetes</taxon>
        <taxon>OSLEUM clade</taxon>
        <taxon>Lecanoromycetidae</taxon>
        <taxon>Lecanorales</taxon>
        <taxon>Lecanorineae</taxon>
        <taxon>Parmeliaceae</taxon>
        <taxon>Alectoria</taxon>
    </lineage>
</organism>
<feature type="compositionally biased region" description="Basic and acidic residues" evidence="6">
    <location>
        <begin position="302"/>
        <end position="311"/>
    </location>
</feature>
<evidence type="ECO:0000256" key="6">
    <source>
        <dbReference type="SAM" id="MobiDB-lite"/>
    </source>
</evidence>
<dbReference type="SUPFAM" id="SSF56019">
    <property type="entry name" value="The spindle assembly checkpoint protein mad2"/>
    <property type="match status" value="1"/>
</dbReference>
<gene>
    <name evidence="8" type="primary">HOP1</name>
    <name evidence="8" type="ORF">ALECFALPRED_006933</name>
</gene>
<dbReference type="AlphaFoldDB" id="A0A8H3EQI4"/>
<dbReference type="InterPro" id="IPR036570">
    <property type="entry name" value="HORMA_dom_sf"/>
</dbReference>
<keyword evidence="3" id="KW-0158">Chromosome</keyword>
<dbReference type="PANTHER" id="PTHR48225">
    <property type="entry name" value="HORMA DOMAIN-CONTAINING PROTEIN 1"/>
    <property type="match status" value="1"/>
</dbReference>
<dbReference type="Pfam" id="PF02301">
    <property type="entry name" value="HORMA"/>
    <property type="match status" value="1"/>
</dbReference>
<dbReference type="EMBL" id="CAJPDR010000045">
    <property type="protein sequence ID" value="CAF9910921.1"/>
    <property type="molecule type" value="Genomic_DNA"/>
</dbReference>
<name>A0A8H3EQI4_9LECA</name>
<evidence type="ECO:0000259" key="7">
    <source>
        <dbReference type="PROSITE" id="PS50815"/>
    </source>
</evidence>
<reference evidence="8" key="1">
    <citation type="submission" date="2021-03" db="EMBL/GenBank/DDBJ databases">
        <authorList>
            <person name="Tagirdzhanova G."/>
        </authorList>
    </citation>
    <scope>NUCLEOTIDE SEQUENCE</scope>
</reference>